<dbReference type="AlphaFoldDB" id="A0AAQ3JSD7"/>
<accession>A0AAQ3JSD7</accession>
<keyword evidence="2" id="KW-1185">Reference proteome</keyword>
<protein>
    <submittedName>
        <fullName evidence="1">Uncharacterized protein</fullName>
    </submittedName>
</protein>
<reference evidence="1 2" key="1">
    <citation type="submission" date="2023-10" db="EMBL/GenBank/DDBJ databases">
        <title>Chromosome-scale genome assembly provides insights into flower coloration mechanisms of Canna indica.</title>
        <authorList>
            <person name="Li C."/>
        </authorList>
    </citation>
    <scope>NUCLEOTIDE SEQUENCE [LARGE SCALE GENOMIC DNA]</scope>
    <source>
        <tissue evidence="1">Flower</tissue>
    </source>
</reference>
<dbReference type="EMBL" id="CP136890">
    <property type="protein sequence ID" value="WOK93941.1"/>
    <property type="molecule type" value="Genomic_DNA"/>
</dbReference>
<gene>
    <name evidence="1" type="ORF">Cni_G02642</name>
</gene>
<evidence type="ECO:0000313" key="1">
    <source>
        <dbReference type="EMBL" id="WOK93941.1"/>
    </source>
</evidence>
<organism evidence="1 2">
    <name type="scientific">Canna indica</name>
    <name type="common">Indian-shot</name>
    <dbReference type="NCBI Taxonomy" id="4628"/>
    <lineage>
        <taxon>Eukaryota</taxon>
        <taxon>Viridiplantae</taxon>
        <taxon>Streptophyta</taxon>
        <taxon>Embryophyta</taxon>
        <taxon>Tracheophyta</taxon>
        <taxon>Spermatophyta</taxon>
        <taxon>Magnoliopsida</taxon>
        <taxon>Liliopsida</taxon>
        <taxon>Zingiberales</taxon>
        <taxon>Cannaceae</taxon>
        <taxon>Canna</taxon>
    </lineage>
</organism>
<proteinExistence type="predicted"/>
<name>A0AAQ3JSD7_9LILI</name>
<evidence type="ECO:0000313" key="2">
    <source>
        <dbReference type="Proteomes" id="UP001327560"/>
    </source>
</evidence>
<dbReference type="Proteomes" id="UP001327560">
    <property type="component" value="Chromosome 1"/>
</dbReference>
<sequence>MKLIDRKCTTQHQVNMAASLSGINYSPSLAKIILDMEIVQGHDKPVWNHSKSGEFTVSSAYQHILDSTQEKSGIQELTQQDRQMLWRQKNSSKNKASLMENMH</sequence>